<keyword evidence="2" id="KW-1185">Reference proteome</keyword>
<organism evidence="1 2">
    <name type="scientific">Aquipseudomonas ullengensis</name>
    <dbReference type="NCBI Taxonomy" id="2759166"/>
    <lineage>
        <taxon>Bacteria</taxon>
        <taxon>Pseudomonadati</taxon>
        <taxon>Pseudomonadota</taxon>
        <taxon>Gammaproteobacteria</taxon>
        <taxon>Pseudomonadales</taxon>
        <taxon>Pseudomonadaceae</taxon>
        <taxon>Aquipseudomonas</taxon>
    </lineage>
</organism>
<evidence type="ECO:0000313" key="1">
    <source>
        <dbReference type="EMBL" id="MBB2496581.1"/>
    </source>
</evidence>
<protein>
    <submittedName>
        <fullName evidence="1">Uncharacterized protein</fullName>
    </submittedName>
</protein>
<reference evidence="1 2" key="1">
    <citation type="submission" date="2020-08" db="EMBL/GenBank/DDBJ databases">
        <authorList>
            <person name="Kim C.M."/>
        </authorList>
    </citation>
    <scope>NUCLEOTIDE SEQUENCE [LARGE SCALE GENOMIC DNA]</scope>
    <source>
        <strain evidence="1 2">UL070</strain>
    </source>
</reference>
<name>A0A7W4LNT5_9GAMM</name>
<sequence length="64" mass="6876">MEISINADREVGCTVRLGSCAVPFRCETTAGQFVERLRQRLAAARAVQMPPVTDAASPADERVG</sequence>
<proteinExistence type="predicted"/>
<dbReference type="EMBL" id="JACJUD010000005">
    <property type="protein sequence ID" value="MBB2496581.1"/>
    <property type="molecule type" value="Genomic_DNA"/>
</dbReference>
<dbReference type="RefSeq" id="WP_183090113.1">
    <property type="nucleotide sequence ID" value="NZ_JACJUD010000005.1"/>
</dbReference>
<comment type="caution">
    <text evidence="1">The sequence shown here is derived from an EMBL/GenBank/DDBJ whole genome shotgun (WGS) entry which is preliminary data.</text>
</comment>
<evidence type="ECO:0000313" key="2">
    <source>
        <dbReference type="Proteomes" id="UP000542720"/>
    </source>
</evidence>
<dbReference type="AlphaFoldDB" id="A0A7W4LNT5"/>
<gene>
    <name evidence="1" type="ORF">H3H51_16285</name>
</gene>
<accession>A0A7W4LNT5</accession>
<dbReference type="Proteomes" id="UP000542720">
    <property type="component" value="Unassembled WGS sequence"/>
</dbReference>